<dbReference type="SMART" id="SM00271">
    <property type="entry name" value="DnaJ"/>
    <property type="match status" value="1"/>
</dbReference>
<dbReference type="GO" id="GO:0030544">
    <property type="term" value="F:Hsp70 protein binding"/>
    <property type="evidence" value="ECO:0007669"/>
    <property type="project" value="TreeGrafter"/>
</dbReference>
<evidence type="ECO:0000256" key="4">
    <source>
        <dbReference type="ARBA" id="ARBA00023136"/>
    </source>
</evidence>
<dbReference type="Pfam" id="PF09320">
    <property type="entry name" value="DUF1977"/>
    <property type="match status" value="1"/>
</dbReference>
<dbReference type="CDD" id="cd06257">
    <property type="entry name" value="DnaJ"/>
    <property type="match status" value="1"/>
</dbReference>
<feature type="region of interest" description="Disordered" evidence="5">
    <location>
        <begin position="54"/>
        <end position="83"/>
    </location>
</feature>
<dbReference type="PROSITE" id="PS50076">
    <property type="entry name" value="DNAJ_2"/>
    <property type="match status" value="1"/>
</dbReference>
<sequence length="311" mass="35960">MDGNKDEALRCINIAKKAIGLGNKQRALKFIGIARRLNHKLPVDDLLAMCENLDSSSTPGPSNEGNNVNGVKDGRVNSDEAQNGERNYTEEHVQLIRQIKTKDYYAVLGVEKICSVENIRKAYHKLFLKIHPDKNKAPGSEEAFKKVSKAFKCLSDYDSRRQYDHTGLVEEFEHNQQYNVRRRAFFGKHDVFRNSHVCRTRTANTGGHQREDLGSNGHNLMLLLQLLPFLVIILLAYLPFSEPEYSLLRNYSYQFKKTTEKHGLEFFVKSPEFDKNYPQGSRGRDVIENNVIKDYKNMLGRYCHMEMQRRQ</sequence>
<dbReference type="PRINTS" id="PR00625">
    <property type="entry name" value="JDOMAIN"/>
</dbReference>
<evidence type="ECO:0000256" key="1">
    <source>
        <dbReference type="ARBA" id="ARBA00004167"/>
    </source>
</evidence>
<dbReference type="OrthoDB" id="10250354at2759"/>
<comment type="subcellular location">
    <subcellularLocation>
        <location evidence="1">Membrane</location>
        <topology evidence="1">Single-pass membrane protein</topology>
    </subcellularLocation>
</comment>
<name>A0A8S0SYT5_OLEEU</name>
<dbReference type="GO" id="GO:0071218">
    <property type="term" value="P:cellular response to misfolded protein"/>
    <property type="evidence" value="ECO:0007669"/>
    <property type="project" value="TreeGrafter"/>
</dbReference>
<proteinExistence type="predicted"/>
<dbReference type="InterPro" id="IPR015399">
    <property type="entry name" value="DUF1977_DnaJ-like"/>
</dbReference>
<keyword evidence="9" id="KW-1185">Reference proteome</keyword>
<keyword evidence="4 6" id="KW-0472">Membrane</keyword>
<protein>
    <submittedName>
        <fullName evidence="8">Chaperone dnaJ 49</fullName>
    </submittedName>
</protein>
<dbReference type="InterPro" id="IPR036869">
    <property type="entry name" value="J_dom_sf"/>
</dbReference>
<dbReference type="SUPFAM" id="SSF46565">
    <property type="entry name" value="Chaperone J-domain"/>
    <property type="match status" value="1"/>
</dbReference>
<evidence type="ECO:0000256" key="5">
    <source>
        <dbReference type="SAM" id="MobiDB-lite"/>
    </source>
</evidence>
<dbReference type="GO" id="GO:0005789">
    <property type="term" value="C:endoplasmic reticulum membrane"/>
    <property type="evidence" value="ECO:0007669"/>
    <property type="project" value="TreeGrafter"/>
</dbReference>
<dbReference type="EMBL" id="CACTIH010005575">
    <property type="protein sequence ID" value="CAA2997983.1"/>
    <property type="molecule type" value="Genomic_DNA"/>
</dbReference>
<keyword evidence="2 6" id="KW-0812">Transmembrane</keyword>
<feature type="domain" description="J" evidence="7">
    <location>
        <begin position="103"/>
        <end position="167"/>
    </location>
</feature>
<organism evidence="8 9">
    <name type="scientific">Olea europaea subsp. europaea</name>
    <dbReference type="NCBI Taxonomy" id="158383"/>
    <lineage>
        <taxon>Eukaryota</taxon>
        <taxon>Viridiplantae</taxon>
        <taxon>Streptophyta</taxon>
        <taxon>Embryophyta</taxon>
        <taxon>Tracheophyta</taxon>
        <taxon>Spermatophyta</taxon>
        <taxon>Magnoliopsida</taxon>
        <taxon>eudicotyledons</taxon>
        <taxon>Gunneridae</taxon>
        <taxon>Pentapetalae</taxon>
        <taxon>asterids</taxon>
        <taxon>lamiids</taxon>
        <taxon>Lamiales</taxon>
        <taxon>Oleaceae</taxon>
        <taxon>Oleeae</taxon>
        <taxon>Olea</taxon>
    </lineage>
</organism>
<dbReference type="AlphaFoldDB" id="A0A8S0SYT5"/>
<reference evidence="8 9" key="1">
    <citation type="submission" date="2019-12" db="EMBL/GenBank/DDBJ databases">
        <authorList>
            <person name="Alioto T."/>
            <person name="Alioto T."/>
            <person name="Gomez Garrido J."/>
        </authorList>
    </citation>
    <scope>NUCLEOTIDE SEQUENCE [LARGE SCALE GENOMIC DNA]</scope>
</reference>
<dbReference type="PANTHER" id="PTHR43908:SF5">
    <property type="entry name" value="CHAPERONE PROTEIN DNAJ 49"/>
    <property type="match status" value="1"/>
</dbReference>
<evidence type="ECO:0000313" key="9">
    <source>
        <dbReference type="Proteomes" id="UP000594638"/>
    </source>
</evidence>
<evidence type="ECO:0000313" key="8">
    <source>
        <dbReference type="EMBL" id="CAA2997983.1"/>
    </source>
</evidence>
<dbReference type="InterPro" id="IPR051100">
    <property type="entry name" value="DnaJ_subfamily_B/C"/>
</dbReference>
<evidence type="ECO:0000259" key="7">
    <source>
        <dbReference type="PROSITE" id="PS50076"/>
    </source>
</evidence>
<dbReference type="Gene3D" id="1.10.287.110">
    <property type="entry name" value="DnaJ domain"/>
    <property type="match status" value="1"/>
</dbReference>
<evidence type="ECO:0000256" key="2">
    <source>
        <dbReference type="ARBA" id="ARBA00022692"/>
    </source>
</evidence>
<dbReference type="Proteomes" id="UP000594638">
    <property type="component" value="Unassembled WGS sequence"/>
</dbReference>
<gene>
    <name evidence="8" type="ORF">OLEA9_A115908</name>
</gene>
<evidence type="ECO:0000256" key="6">
    <source>
        <dbReference type="SAM" id="Phobius"/>
    </source>
</evidence>
<dbReference type="PANTHER" id="PTHR43908">
    <property type="entry name" value="AT29763P-RELATED"/>
    <property type="match status" value="1"/>
</dbReference>
<comment type="caution">
    <text evidence="8">The sequence shown here is derived from an EMBL/GenBank/DDBJ whole genome shotgun (WGS) entry which is preliminary data.</text>
</comment>
<dbReference type="InterPro" id="IPR001623">
    <property type="entry name" value="DnaJ_domain"/>
</dbReference>
<keyword evidence="3 6" id="KW-1133">Transmembrane helix</keyword>
<feature type="transmembrane region" description="Helical" evidence="6">
    <location>
        <begin position="220"/>
        <end position="240"/>
    </location>
</feature>
<feature type="compositionally biased region" description="Polar residues" evidence="5">
    <location>
        <begin position="54"/>
        <end position="69"/>
    </location>
</feature>
<dbReference type="Pfam" id="PF00226">
    <property type="entry name" value="DnaJ"/>
    <property type="match status" value="1"/>
</dbReference>
<accession>A0A8S0SYT5</accession>
<dbReference type="Gramene" id="OE9A115908T1">
    <property type="protein sequence ID" value="OE9A115908C1"/>
    <property type="gene ID" value="OE9A115908"/>
</dbReference>
<evidence type="ECO:0000256" key="3">
    <source>
        <dbReference type="ARBA" id="ARBA00022989"/>
    </source>
</evidence>